<dbReference type="GO" id="GO:0098552">
    <property type="term" value="C:side of membrane"/>
    <property type="evidence" value="ECO:0007669"/>
    <property type="project" value="UniProtKB-KW"/>
</dbReference>
<dbReference type="Proteomes" id="UP000469559">
    <property type="component" value="Unassembled WGS sequence"/>
</dbReference>
<accession>A0A8T9BA44</accession>
<keyword evidence="5" id="KW-0336">GPI-anchor</keyword>
<evidence type="ECO:0000259" key="12">
    <source>
        <dbReference type="PROSITE" id="PS52012"/>
    </source>
</evidence>
<name>A0A8T9BA44_9HELO</name>
<keyword evidence="8" id="KW-0449">Lipoprotein</keyword>
<reference evidence="13 14" key="1">
    <citation type="submission" date="2018-05" db="EMBL/GenBank/DDBJ databases">
        <title>Whole genome sequencing for identification of molecular markers to develop diagnostic detection tools for the regulated plant pathogen Lachnellula willkommii.</title>
        <authorList>
            <person name="Giroux E."/>
            <person name="Bilodeau G."/>
        </authorList>
    </citation>
    <scope>NUCLEOTIDE SEQUENCE [LARGE SCALE GENOMIC DNA]</scope>
    <source>
        <strain evidence="13 14">CBS 203.66</strain>
    </source>
</reference>
<keyword evidence="5" id="KW-0472">Membrane</keyword>
<keyword evidence="7 9" id="KW-1015">Disulfide bond</keyword>
<evidence type="ECO:0000256" key="4">
    <source>
        <dbReference type="ARBA" id="ARBA00022525"/>
    </source>
</evidence>
<feature type="region of interest" description="Disordered" evidence="10">
    <location>
        <begin position="166"/>
        <end position="269"/>
    </location>
</feature>
<evidence type="ECO:0000313" key="14">
    <source>
        <dbReference type="Proteomes" id="UP000469559"/>
    </source>
</evidence>
<comment type="caution">
    <text evidence="9">Lacks conserved residue(s) required for the propagation of feature annotation.</text>
</comment>
<evidence type="ECO:0000256" key="11">
    <source>
        <dbReference type="SAM" id="SignalP"/>
    </source>
</evidence>
<dbReference type="OrthoDB" id="3558019at2759"/>
<feature type="binding site" description="axial binding residue" evidence="9">
    <location>
        <position position="47"/>
    </location>
    <ligand>
        <name>heme</name>
        <dbReference type="ChEBI" id="CHEBI:30413"/>
    </ligand>
    <ligandPart>
        <name>Fe</name>
        <dbReference type="ChEBI" id="CHEBI:18248"/>
    </ligandPart>
</feature>
<protein>
    <recommendedName>
        <fullName evidence="12">CFEM domain-containing protein</fullName>
    </recommendedName>
</protein>
<evidence type="ECO:0000256" key="1">
    <source>
        <dbReference type="ARBA" id="ARBA00004589"/>
    </source>
</evidence>
<feature type="domain" description="CFEM" evidence="12">
    <location>
        <begin position="2"/>
        <end position="115"/>
    </location>
</feature>
<evidence type="ECO:0000256" key="10">
    <source>
        <dbReference type="SAM" id="MobiDB-lite"/>
    </source>
</evidence>
<dbReference type="PROSITE" id="PS52012">
    <property type="entry name" value="CFEM"/>
    <property type="match status" value="1"/>
</dbReference>
<evidence type="ECO:0000256" key="7">
    <source>
        <dbReference type="ARBA" id="ARBA00023157"/>
    </source>
</evidence>
<evidence type="ECO:0000256" key="2">
    <source>
        <dbReference type="ARBA" id="ARBA00004613"/>
    </source>
</evidence>
<keyword evidence="9" id="KW-0349">Heme</keyword>
<organism evidence="13 14">
    <name type="scientific">Lachnellula arida</name>
    <dbReference type="NCBI Taxonomy" id="1316785"/>
    <lineage>
        <taxon>Eukaryota</taxon>
        <taxon>Fungi</taxon>
        <taxon>Dikarya</taxon>
        <taxon>Ascomycota</taxon>
        <taxon>Pezizomycotina</taxon>
        <taxon>Leotiomycetes</taxon>
        <taxon>Helotiales</taxon>
        <taxon>Lachnaceae</taxon>
        <taxon>Lachnellula</taxon>
    </lineage>
</organism>
<evidence type="ECO:0000256" key="9">
    <source>
        <dbReference type="PROSITE-ProRule" id="PRU01356"/>
    </source>
</evidence>
<feature type="chain" id="PRO_5035917095" description="CFEM domain-containing protein" evidence="11">
    <location>
        <begin position="22"/>
        <end position="284"/>
    </location>
</feature>
<keyword evidence="9" id="KW-0479">Metal-binding</keyword>
<dbReference type="InterPro" id="IPR008427">
    <property type="entry name" value="Extracellular_membr_CFEM_dom"/>
</dbReference>
<comment type="subcellular location">
    <subcellularLocation>
        <location evidence="1">Membrane</location>
        <topology evidence="1">Lipid-anchor</topology>
        <topology evidence="1">GPI-anchor</topology>
    </subcellularLocation>
    <subcellularLocation>
        <location evidence="2">Secreted</location>
    </subcellularLocation>
</comment>
<evidence type="ECO:0000256" key="5">
    <source>
        <dbReference type="ARBA" id="ARBA00022622"/>
    </source>
</evidence>
<dbReference type="GO" id="GO:0046872">
    <property type="term" value="F:metal ion binding"/>
    <property type="evidence" value="ECO:0007669"/>
    <property type="project" value="UniProtKB-UniRule"/>
</dbReference>
<feature type="compositionally biased region" description="Low complexity" evidence="10">
    <location>
        <begin position="173"/>
        <end position="236"/>
    </location>
</feature>
<evidence type="ECO:0000256" key="3">
    <source>
        <dbReference type="ARBA" id="ARBA00010031"/>
    </source>
</evidence>
<evidence type="ECO:0000313" key="13">
    <source>
        <dbReference type="EMBL" id="TVY16880.1"/>
    </source>
</evidence>
<proteinExistence type="inferred from homology"/>
<keyword evidence="4" id="KW-0964">Secreted</keyword>
<comment type="similarity">
    <text evidence="3">Belongs to the RBT5 family.</text>
</comment>
<keyword evidence="6 11" id="KW-0732">Signal</keyword>
<keyword evidence="14" id="KW-1185">Reference proteome</keyword>
<sequence>MLSWNFHSTILALCILPHASSQFISSLPQCVQTCITQSDDETCSVSDIKCLCRASAGNFLPDLITCMHGNCDDSLDNDALLMPLQLACQIAGTPIPDSAMRNAEDRASSLASQVTTTVTMAGETGGSAAVTTTSEPSGYMEYSVSTATVATTQGGSTLTLVFPVTSERTSTLSGSRSPSTRTISSSSTFSASTFTSTPASSTDSSAGAVSSSSSSSSSDLSTETVSTSVVPISTSSRKGASKTSSAQSEDSTNSSPFKDSNSGSAQRSVDDNWLGLAVVVVAPA</sequence>
<feature type="compositionally biased region" description="Polar residues" evidence="10">
    <location>
        <begin position="237"/>
        <end position="267"/>
    </location>
</feature>
<feature type="signal peptide" evidence="11">
    <location>
        <begin position="1"/>
        <end position="21"/>
    </location>
</feature>
<dbReference type="GO" id="GO:0005576">
    <property type="term" value="C:extracellular region"/>
    <property type="evidence" value="ECO:0007669"/>
    <property type="project" value="UniProtKB-SubCell"/>
</dbReference>
<evidence type="ECO:0000256" key="6">
    <source>
        <dbReference type="ARBA" id="ARBA00022729"/>
    </source>
</evidence>
<feature type="disulfide bond" evidence="9">
    <location>
        <begin position="43"/>
        <end position="50"/>
    </location>
</feature>
<evidence type="ECO:0000256" key="8">
    <source>
        <dbReference type="ARBA" id="ARBA00023288"/>
    </source>
</evidence>
<feature type="non-terminal residue" evidence="13">
    <location>
        <position position="1"/>
    </location>
</feature>
<keyword evidence="5" id="KW-0325">Glycoprotein</keyword>
<comment type="caution">
    <text evidence="13">The sequence shown here is derived from an EMBL/GenBank/DDBJ whole genome shotgun (WGS) entry which is preliminary data.</text>
</comment>
<dbReference type="Pfam" id="PF05730">
    <property type="entry name" value="CFEM"/>
    <property type="match status" value="1"/>
</dbReference>
<keyword evidence="9" id="KW-0408">Iron</keyword>
<dbReference type="EMBL" id="QGMF01000314">
    <property type="protein sequence ID" value="TVY16880.1"/>
    <property type="molecule type" value="Genomic_DNA"/>
</dbReference>
<dbReference type="AlphaFoldDB" id="A0A8T9BA44"/>
<gene>
    <name evidence="13" type="ORF">LARI1_G004129</name>
</gene>